<reference evidence="8 9" key="1">
    <citation type="submission" date="2023-08" db="EMBL/GenBank/DDBJ databases">
        <title>Black Yeasts Isolated from many extreme environments.</title>
        <authorList>
            <person name="Coleine C."/>
            <person name="Stajich J.E."/>
            <person name="Selbmann L."/>
        </authorList>
    </citation>
    <scope>NUCLEOTIDE SEQUENCE [LARGE SCALE GENOMIC DNA]</scope>
    <source>
        <strain evidence="8 9">CCFEE 5885</strain>
    </source>
</reference>
<accession>A0ABR0KNS9</accession>
<keyword evidence="4" id="KW-0274">FAD</keyword>
<feature type="compositionally biased region" description="Low complexity" evidence="6">
    <location>
        <begin position="302"/>
        <end position="321"/>
    </location>
</feature>
<keyword evidence="5" id="KW-0560">Oxidoreductase</keyword>
<dbReference type="SUPFAM" id="SSF51905">
    <property type="entry name" value="FAD/NAD(P)-binding domain"/>
    <property type="match status" value="1"/>
</dbReference>
<keyword evidence="3" id="KW-0285">Flavoprotein</keyword>
<evidence type="ECO:0000256" key="2">
    <source>
        <dbReference type="ARBA" id="ARBA00010989"/>
    </source>
</evidence>
<keyword evidence="9" id="KW-1185">Reference proteome</keyword>
<sequence>MAPATSPPKDILIVGAGVFGLSTALALLERPQYDESRIAIIDASLALPNPVGSSVDASRIIRADYANPSYAKLACLAQTHWRDQTPTGWGGQGRYTQTGFVLTGEKGQEAYVREAMHNVQDLARQGLPMELDKIQQLNNHSDIRKATGLVGVSGETGYANWNSGWADAEACVAFAIHKVKSHPNNNGRVSIKPNTKVARLAFSPKTHQCTGVHLPNDSTILADLTILATGAWTPSILDLSNHALATGQALAFVKLTQQEQDYLANTPVTMNFARGTFIIAPHPQTHELKIARHGFGYRNPISVSHAQSNPSSASPPSSTDSNTFVEAKVSVPRTDTQIPIEAEHALRDALAELFPPSFDASMKPSNYPESLRDVSKRPFTNTRLCWYTDTPSGNFIIDYPPLPHPLPSNSPNTSLFVASGGSGHGFKFFPILGKYIVDALEGRLETEYKEMWRWPSKQALKEELGTDGHGGDRHPKEFFECQDGSRAGPRGMILEQELRRGVAEVEPGAVTAKL</sequence>
<dbReference type="EMBL" id="JAVRRG010000003">
    <property type="protein sequence ID" value="KAK5102209.1"/>
    <property type="molecule type" value="Genomic_DNA"/>
</dbReference>
<evidence type="ECO:0000256" key="5">
    <source>
        <dbReference type="ARBA" id="ARBA00023002"/>
    </source>
</evidence>
<comment type="similarity">
    <text evidence="2">Belongs to the MSOX/MTOX family.</text>
</comment>
<feature type="domain" description="FAD dependent oxidoreductase" evidence="7">
    <location>
        <begin position="10"/>
        <end position="438"/>
    </location>
</feature>
<name>A0ABR0KNS9_9EURO</name>
<gene>
    <name evidence="8" type="ORF">LTR24_000442</name>
</gene>
<evidence type="ECO:0000256" key="6">
    <source>
        <dbReference type="SAM" id="MobiDB-lite"/>
    </source>
</evidence>
<evidence type="ECO:0000313" key="8">
    <source>
        <dbReference type="EMBL" id="KAK5102209.1"/>
    </source>
</evidence>
<organism evidence="8 9">
    <name type="scientific">Lithohypha guttulata</name>
    <dbReference type="NCBI Taxonomy" id="1690604"/>
    <lineage>
        <taxon>Eukaryota</taxon>
        <taxon>Fungi</taxon>
        <taxon>Dikarya</taxon>
        <taxon>Ascomycota</taxon>
        <taxon>Pezizomycotina</taxon>
        <taxon>Eurotiomycetes</taxon>
        <taxon>Chaetothyriomycetidae</taxon>
        <taxon>Chaetothyriales</taxon>
        <taxon>Trichomeriaceae</taxon>
        <taxon>Lithohypha</taxon>
    </lineage>
</organism>
<dbReference type="Gene3D" id="3.30.9.10">
    <property type="entry name" value="D-Amino Acid Oxidase, subunit A, domain 2"/>
    <property type="match status" value="1"/>
</dbReference>
<comment type="cofactor">
    <cofactor evidence="1">
        <name>FAD</name>
        <dbReference type="ChEBI" id="CHEBI:57692"/>
    </cofactor>
</comment>
<dbReference type="Pfam" id="PF01266">
    <property type="entry name" value="DAO"/>
    <property type="match status" value="1"/>
</dbReference>
<dbReference type="PANTHER" id="PTHR10961">
    <property type="entry name" value="PEROXISOMAL SARCOSINE OXIDASE"/>
    <property type="match status" value="1"/>
</dbReference>
<comment type="caution">
    <text evidence="8">The sequence shown here is derived from an EMBL/GenBank/DDBJ whole genome shotgun (WGS) entry which is preliminary data.</text>
</comment>
<evidence type="ECO:0000256" key="1">
    <source>
        <dbReference type="ARBA" id="ARBA00001974"/>
    </source>
</evidence>
<evidence type="ECO:0000256" key="3">
    <source>
        <dbReference type="ARBA" id="ARBA00022630"/>
    </source>
</evidence>
<dbReference type="InterPro" id="IPR045170">
    <property type="entry name" value="MTOX"/>
</dbReference>
<evidence type="ECO:0000259" key="7">
    <source>
        <dbReference type="Pfam" id="PF01266"/>
    </source>
</evidence>
<feature type="region of interest" description="Disordered" evidence="6">
    <location>
        <begin position="301"/>
        <end position="323"/>
    </location>
</feature>
<dbReference type="InterPro" id="IPR036188">
    <property type="entry name" value="FAD/NAD-bd_sf"/>
</dbReference>
<dbReference type="PANTHER" id="PTHR10961:SF46">
    <property type="entry name" value="PEROXISOMAL SARCOSINE OXIDASE"/>
    <property type="match status" value="1"/>
</dbReference>
<proteinExistence type="inferred from homology"/>
<evidence type="ECO:0000313" key="9">
    <source>
        <dbReference type="Proteomes" id="UP001345013"/>
    </source>
</evidence>
<dbReference type="Gene3D" id="3.50.50.60">
    <property type="entry name" value="FAD/NAD(P)-binding domain"/>
    <property type="match status" value="1"/>
</dbReference>
<protein>
    <recommendedName>
        <fullName evidence="7">FAD dependent oxidoreductase domain-containing protein</fullName>
    </recommendedName>
</protein>
<evidence type="ECO:0000256" key="4">
    <source>
        <dbReference type="ARBA" id="ARBA00022827"/>
    </source>
</evidence>
<dbReference type="Proteomes" id="UP001345013">
    <property type="component" value="Unassembled WGS sequence"/>
</dbReference>
<dbReference type="InterPro" id="IPR006076">
    <property type="entry name" value="FAD-dep_OxRdtase"/>
</dbReference>